<name>A0ABD1V0I7_9LAMI</name>
<feature type="domain" description="Redoxin" evidence="8">
    <location>
        <begin position="19"/>
        <end position="130"/>
    </location>
</feature>
<dbReference type="Gene3D" id="3.40.30.10">
    <property type="entry name" value="Glutaredoxin"/>
    <property type="match status" value="1"/>
</dbReference>
<keyword evidence="10" id="KW-1185">Reference proteome</keyword>
<keyword evidence="5" id="KW-0049">Antioxidant</keyword>
<gene>
    <name evidence="9" type="ORF">Fot_23436</name>
</gene>
<dbReference type="Proteomes" id="UP001604277">
    <property type="component" value="Unassembled WGS sequence"/>
</dbReference>
<accession>A0ABD1V0I7</accession>
<evidence type="ECO:0000256" key="5">
    <source>
        <dbReference type="ARBA" id="ARBA00022862"/>
    </source>
</evidence>
<evidence type="ECO:0000256" key="4">
    <source>
        <dbReference type="ARBA" id="ARBA00022559"/>
    </source>
</evidence>
<dbReference type="InterPro" id="IPR037944">
    <property type="entry name" value="PRX5-like"/>
</dbReference>
<dbReference type="EC" id="1.11.1.25" evidence="3"/>
<keyword evidence="4" id="KW-0575">Peroxidase</keyword>
<organism evidence="9 10">
    <name type="scientific">Forsythia ovata</name>
    <dbReference type="NCBI Taxonomy" id="205694"/>
    <lineage>
        <taxon>Eukaryota</taxon>
        <taxon>Viridiplantae</taxon>
        <taxon>Streptophyta</taxon>
        <taxon>Embryophyta</taxon>
        <taxon>Tracheophyta</taxon>
        <taxon>Spermatophyta</taxon>
        <taxon>Magnoliopsida</taxon>
        <taxon>eudicotyledons</taxon>
        <taxon>Gunneridae</taxon>
        <taxon>Pentapetalae</taxon>
        <taxon>asterids</taxon>
        <taxon>lamiids</taxon>
        <taxon>Lamiales</taxon>
        <taxon>Oleaceae</taxon>
        <taxon>Forsythieae</taxon>
        <taxon>Forsythia</taxon>
    </lineage>
</organism>
<evidence type="ECO:0000256" key="1">
    <source>
        <dbReference type="ARBA" id="ARBA00001711"/>
    </source>
</evidence>
<dbReference type="SUPFAM" id="SSF52833">
    <property type="entry name" value="Thioredoxin-like"/>
    <property type="match status" value="1"/>
</dbReference>
<dbReference type="AlphaFoldDB" id="A0ABD1V0I7"/>
<reference evidence="10" key="1">
    <citation type="submission" date="2024-07" db="EMBL/GenBank/DDBJ databases">
        <title>Two chromosome-level genome assemblies of Korean endemic species Abeliophyllum distichum and Forsythia ovata (Oleaceae).</title>
        <authorList>
            <person name="Jang H."/>
        </authorList>
    </citation>
    <scope>NUCLEOTIDE SEQUENCE [LARGE SCALE GENOMIC DNA]</scope>
</reference>
<comment type="caution">
    <text evidence="9">The sequence shown here is derived from an EMBL/GenBank/DDBJ whole genome shotgun (WGS) entry which is preliminary data.</text>
</comment>
<protein>
    <recommendedName>
        <fullName evidence="3">glutaredoxin-dependent peroxiredoxin</fullName>
        <ecNumber evidence="3">1.11.1.25</ecNumber>
    </recommendedName>
    <alternativeName>
        <fullName evidence="7">Glutaredoxin-dependent peroxiredoxin</fullName>
    </alternativeName>
</protein>
<evidence type="ECO:0000256" key="7">
    <source>
        <dbReference type="ARBA" id="ARBA00031688"/>
    </source>
</evidence>
<keyword evidence="6" id="KW-0560">Oxidoreductase</keyword>
<dbReference type="InterPro" id="IPR036249">
    <property type="entry name" value="Thioredoxin-like_sf"/>
</dbReference>
<dbReference type="GO" id="GO:0004601">
    <property type="term" value="F:peroxidase activity"/>
    <property type="evidence" value="ECO:0007669"/>
    <property type="project" value="UniProtKB-KW"/>
</dbReference>
<dbReference type="PANTHER" id="PTHR10430">
    <property type="entry name" value="PEROXIREDOXIN"/>
    <property type="match status" value="1"/>
</dbReference>
<evidence type="ECO:0000256" key="6">
    <source>
        <dbReference type="ARBA" id="ARBA00023002"/>
    </source>
</evidence>
<evidence type="ECO:0000313" key="9">
    <source>
        <dbReference type="EMBL" id="KAL2530835.1"/>
    </source>
</evidence>
<proteinExistence type="inferred from homology"/>
<comment type="catalytic activity">
    <reaction evidence="1">
        <text>[glutaredoxin]-dithiol + a hydroperoxide = [glutaredoxin]-disulfide + an alcohol + H2O</text>
        <dbReference type="Rhea" id="RHEA:62624"/>
        <dbReference type="Rhea" id="RHEA-COMP:10729"/>
        <dbReference type="Rhea" id="RHEA-COMP:10730"/>
        <dbReference type="ChEBI" id="CHEBI:15377"/>
        <dbReference type="ChEBI" id="CHEBI:29950"/>
        <dbReference type="ChEBI" id="CHEBI:30879"/>
        <dbReference type="ChEBI" id="CHEBI:35924"/>
        <dbReference type="ChEBI" id="CHEBI:50058"/>
        <dbReference type="EC" id="1.11.1.25"/>
    </reaction>
</comment>
<sequence length="133" mass="14875">MPHSPILTLPTSLKRSLFLSLLPTKKLFSLRFLGRLLPLVPRKHLLGFVEKAGELKAKGVDTIACISVNDAFVMKAWKKDMNVCDEVLLNDGNEDFTKAIGCELDLSDKLIGLGVKSIMYAIYVVDGVVKRWW</sequence>
<dbReference type="Pfam" id="PF08534">
    <property type="entry name" value="Redoxin"/>
    <property type="match status" value="1"/>
</dbReference>
<evidence type="ECO:0000256" key="3">
    <source>
        <dbReference type="ARBA" id="ARBA00013016"/>
    </source>
</evidence>
<dbReference type="PANTHER" id="PTHR10430:SF16">
    <property type="entry name" value="PEROXIREDOXIN-5, MITOCHONDRIAL"/>
    <property type="match status" value="1"/>
</dbReference>
<dbReference type="EMBL" id="JBFOLJ010000006">
    <property type="protein sequence ID" value="KAL2530835.1"/>
    <property type="molecule type" value="Genomic_DNA"/>
</dbReference>
<dbReference type="InterPro" id="IPR013740">
    <property type="entry name" value="Redoxin"/>
</dbReference>
<evidence type="ECO:0000259" key="8">
    <source>
        <dbReference type="Pfam" id="PF08534"/>
    </source>
</evidence>
<evidence type="ECO:0000313" key="10">
    <source>
        <dbReference type="Proteomes" id="UP001604277"/>
    </source>
</evidence>
<comment type="similarity">
    <text evidence="2">Belongs to the peroxiredoxin family. Prx5 subfamily.</text>
</comment>
<evidence type="ECO:0000256" key="2">
    <source>
        <dbReference type="ARBA" id="ARBA00010505"/>
    </source>
</evidence>